<keyword evidence="2" id="KW-0963">Cytoplasm</keyword>
<evidence type="ECO:0000256" key="4">
    <source>
        <dbReference type="ARBA" id="ARBA00022741"/>
    </source>
</evidence>
<keyword evidence="10" id="KW-0862">Zinc</keyword>
<comment type="similarity">
    <text evidence="8">Belongs to the TRAFAC class myosin-kinesin ATPase superfamily. Kinesin family. KIN-5/BimC subfamily.</text>
</comment>
<dbReference type="GO" id="GO:0008574">
    <property type="term" value="F:plus-end-directed microtubule motor activity"/>
    <property type="evidence" value="ECO:0007669"/>
    <property type="project" value="TreeGrafter"/>
</dbReference>
<organism evidence="16 17">
    <name type="scientific">Arabidopsis arenosa</name>
    <name type="common">Sand rock-cress</name>
    <name type="synonym">Cardaminopsis arenosa</name>
    <dbReference type="NCBI Taxonomy" id="38785"/>
    <lineage>
        <taxon>Eukaryota</taxon>
        <taxon>Viridiplantae</taxon>
        <taxon>Streptophyta</taxon>
        <taxon>Embryophyta</taxon>
        <taxon>Tracheophyta</taxon>
        <taxon>Spermatophyta</taxon>
        <taxon>Magnoliopsida</taxon>
        <taxon>eudicotyledons</taxon>
        <taxon>Gunneridae</taxon>
        <taxon>Pentapetalae</taxon>
        <taxon>rosids</taxon>
        <taxon>malvids</taxon>
        <taxon>Brassicales</taxon>
        <taxon>Brassicaceae</taxon>
        <taxon>Camelineae</taxon>
        <taxon>Arabidopsis</taxon>
    </lineage>
</organism>
<evidence type="ECO:0000256" key="7">
    <source>
        <dbReference type="ARBA" id="ARBA00023212"/>
    </source>
</evidence>
<feature type="domain" description="Kinesin motor" evidence="14">
    <location>
        <begin position="48"/>
        <end position="390"/>
    </location>
</feature>
<dbReference type="GO" id="GO:0005524">
    <property type="term" value="F:ATP binding"/>
    <property type="evidence" value="ECO:0007669"/>
    <property type="project" value="UniProtKB-UniRule"/>
</dbReference>
<dbReference type="PROSITE" id="PS00028">
    <property type="entry name" value="ZINC_FINGER_C2H2_1"/>
    <property type="match status" value="2"/>
</dbReference>
<evidence type="ECO:0000256" key="8">
    <source>
        <dbReference type="ARBA" id="ARBA00034704"/>
    </source>
</evidence>
<dbReference type="Gene3D" id="3.40.850.10">
    <property type="entry name" value="Kinesin motor domain"/>
    <property type="match status" value="1"/>
</dbReference>
<proteinExistence type="inferred from homology"/>
<dbReference type="InterPro" id="IPR047149">
    <property type="entry name" value="KIF11-like"/>
</dbReference>
<feature type="domain" description="C2H2-type" evidence="15">
    <location>
        <begin position="1773"/>
        <end position="1800"/>
    </location>
</feature>
<evidence type="ECO:0000256" key="12">
    <source>
        <dbReference type="SAM" id="Coils"/>
    </source>
</evidence>
<evidence type="ECO:0000256" key="3">
    <source>
        <dbReference type="ARBA" id="ARBA00022701"/>
    </source>
</evidence>
<dbReference type="Gene3D" id="1.20.58.1980">
    <property type="match status" value="1"/>
</dbReference>
<comment type="function">
    <text evidence="9">Responsible for microtubule translocation. May be important for the organization of phragmoplast-specific arrays of microtubules. Plays an essential role in stabilizing the mitotic spindle. Required during mitotic cytokinesis.</text>
</comment>
<dbReference type="InterPro" id="IPR036961">
    <property type="entry name" value="Kinesin_motor_dom_sf"/>
</dbReference>
<keyword evidence="6 11" id="KW-0505">Motor protein</keyword>
<dbReference type="SUPFAM" id="SSF57667">
    <property type="entry name" value="beta-beta-alpha zinc fingers"/>
    <property type="match status" value="1"/>
</dbReference>
<accession>A0A8S2A9B3</accession>
<dbReference type="GO" id="GO:0007018">
    <property type="term" value="P:microtubule-based movement"/>
    <property type="evidence" value="ECO:0007669"/>
    <property type="project" value="InterPro"/>
</dbReference>
<dbReference type="InterPro" id="IPR001752">
    <property type="entry name" value="Kinesin_motor_dom"/>
</dbReference>
<dbReference type="PROSITE" id="PS00411">
    <property type="entry name" value="KINESIN_MOTOR_1"/>
    <property type="match status" value="1"/>
</dbReference>
<dbReference type="FunFam" id="3.40.850.10:FF:000019">
    <property type="entry name" value="Kinesin-like protein KIN-5D"/>
    <property type="match status" value="1"/>
</dbReference>
<dbReference type="CDD" id="cd01364">
    <property type="entry name" value="KISc_BimC_Eg5"/>
    <property type="match status" value="1"/>
</dbReference>
<dbReference type="PROSITE" id="PS50067">
    <property type="entry name" value="KINESIN_MOTOR_2"/>
    <property type="match status" value="2"/>
</dbReference>
<dbReference type="Gene3D" id="3.10.450.10">
    <property type="match status" value="1"/>
</dbReference>
<keyword evidence="10" id="KW-0863">Zinc-finger</keyword>
<keyword evidence="10" id="KW-0479">Metal-binding</keyword>
<dbReference type="InterPro" id="IPR046350">
    <property type="entry name" value="Cystatin_sf"/>
</dbReference>
<dbReference type="GO" id="GO:0005876">
    <property type="term" value="C:spindle microtubule"/>
    <property type="evidence" value="ECO:0007669"/>
    <property type="project" value="TreeGrafter"/>
</dbReference>
<dbReference type="InterPro" id="IPR013087">
    <property type="entry name" value="Znf_C2H2_type"/>
</dbReference>
<keyword evidence="17" id="KW-1185">Reference proteome</keyword>
<dbReference type="GO" id="GO:0051231">
    <property type="term" value="P:spindle elongation"/>
    <property type="evidence" value="ECO:0007669"/>
    <property type="project" value="TreeGrafter"/>
</dbReference>
<feature type="region of interest" description="Disordered" evidence="13">
    <location>
        <begin position="1085"/>
        <end position="1106"/>
    </location>
</feature>
<dbReference type="Gene3D" id="3.30.160.60">
    <property type="entry name" value="Classic Zinc Finger"/>
    <property type="match status" value="1"/>
</dbReference>
<dbReference type="GO" id="GO:0008270">
    <property type="term" value="F:zinc ion binding"/>
    <property type="evidence" value="ECO:0007669"/>
    <property type="project" value="UniProtKB-KW"/>
</dbReference>
<keyword evidence="5 11" id="KW-0067">ATP-binding</keyword>
<dbReference type="EMBL" id="LR999454">
    <property type="protein sequence ID" value="CAE6034963.1"/>
    <property type="molecule type" value="Genomic_DNA"/>
</dbReference>
<dbReference type="SMART" id="SM00355">
    <property type="entry name" value="ZnF_C2H2"/>
    <property type="match status" value="2"/>
</dbReference>
<dbReference type="PANTHER" id="PTHR47970">
    <property type="entry name" value="KINESIN-LIKE PROTEIN KIF11"/>
    <property type="match status" value="1"/>
</dbReference>
<dbReference type="InterPro" id="IPR027417">
    <property type="entry name" value="P-loop_NTPase"/>
</dbReference>
<keyword evidence="12" id="KW-0175">Coiled coil</keyword>
<evidence type="ECO:0000256" key="9">
    <source>
        <dbReference type="ARBA" id="ARBA00046159"/>
    </source>
</evidence>
<dbReference type="InterPro" id="IPR047241">
    <property type="entry name" value="KIF11-like_kin_motor_dom"/>
</dbReference>
<dbReference type="InterPro" id="IPR019821">
    <property type="entry name" value="Kinesin_motor_CS"/>
</dbReference>
<keyword evidence="7" id="KW-0206">Cytoskeleton</keyword>
<dbReference type="SUPFAM" id="SSF54403">
    <property type="entry name" value="Cystatin/monellin"/>
    <property type="match status" value="1"/>
</dbReference>
<feature type="binding site" evidence="11">
    <location>
        <begin position="134"/>
        <end position="141"/>
    </location>
    <ligand>
        <name>ATP</name>
        <dbReference type="ChEBI" id="CHEBI:30616"/>
    </ligand>
</feature>
<evidence type="ECO:0000259" key="14">
    <source>
        <dbReference type="PROSITE" id="PS50067"/>
    </source>
</evidence>
<sequence>MSFTPEVVSRKSGVGVVPSPAPFLTPRLERRRPDSFSNRLDRDNKEVNVQVILRCRPLTEEEQKSNVPRVISCNEMRREVNVLHSVANKQVDRVFNFDKVFGPKSQQRSIYDQAISPIVHEVLEGFSCTVFAYGQTGTGKTYTMEGGMRKKGGDLPAEAGVIPRAVRHIFDTLEAQNADYSMKVTFLELYNEEVTDLLAQDDYSRSSEDKQKKPISLMEDGKGSVVLRGLEEEVVYSANDIYALLERGSSKRRTADTLLNKRSSRSHSVFTITVHIKEESMGDEELIKCGKLNLVDLAGSENILRSGAREGRAREAGEINKSLLTLGRVINALVEHSSHVPYRDSKLTRLLRDSLGGKTKTCIIATISPSAHSLEETLSTLDYAYRAKNIKNKPEANQKLSKAVLLKDLYLELERMKEDVRAARDKNGVYIAHERYTQEEAENKARIEKIEQLENELNLSESEVSKFCDLYETEKEKLLDVESDLKDCKRNLDNSNKELLDLKENYIQVTSKLKEREFIISRMKASETTLIDRAKGLSSDLQHASNDINSLFTRLDQKDKLESENQSMLLKFGSQLDQNLKDLHRTVLGSVSQQQQQLRTMEEHTHSFLAHKYDATRDLESKIGKTADTYTSGIAALKELSEMLQKNASSDLEKMNTSIVSQIKAVEKFLTTSATEAFAVAQDIHNSLNEQKKLLAVAARQQEQGLVRSMRSAQEISNATSTMFSNIYNQAHGVVEAIRGSQAEKARQLDAFEMKFKEEAEREEKQALNDISLILSKLTSKKTAMISDASSNIRENDRQEEKRLYEQMSGMQQVSIGAKEELCDYLKKAKTHFTENTIASAESVTVMDSYLEDCLGRANDSKKLWETTETGIKNLNMKYQQELNVTMEDMAKENEKVQDEFASTFSSMDANFVTRTNELHAAVNDSLMQDRENKETTEAIVETCMNQVTLLQENHGQAVSNIRNKAEQSLIKDYQVDQHKNETPKKQSINVPSLASIEEMRTLFSQNTLSEDHTSNLEKRSIKEGLDEANNRTPFLEIAEFSDCWLCLGMTFPVKLANVLILSQPNGEKGRFSGAVNRLPDETLTFRHSGLDSSPSPERSPEPELLTGFMPKYLDGIRERADGEQAREAKKKKSMPGFDDDQRGSSRVPGVSRSFDQRRQVSCCRLGGCGGSSCCGGGGGFPKTPSQVDRIAAGKSQLSLRKSSTIGSGYRFPGLEPRTVVDTELGETHTTVGKRMLKEGEEAPIAEAAAKINPSHVAVSLAQTAKQTEQILADNYGYSTYQILASKTYQNVFPKLEAVFQYFDGRFPRDSKLTRLLRDSLGGKKKTCIAISPSAHSLEENLSTLDYAYRAKNIKNKPEFLTTSATEAYAVAQDIHNSLNEQKKLLALAARQQEQGLVRSMRSAQEISNSTSTIFSNIYNQAHDVVEAIRASQAEKSRQLDAFEMKFKEEAEREEKQALNDISLILSKEHDIQEEKRLYEQMAGMQQVSIGAKEELCDYLKKAKTHFTENTIASAESSTVMDSYLEDCLGRANDSKKLWETTETGIKNLNTKYQQELNVTMEDMAKENEKVQDEFASTFSSMDAKFVSRTNELHAAVNDSLMQDRENKETTEAIVETCMNQVTLLQENHGQAVSNIRNKAEQSLIKDYQVDQQKNETPKKQSINVPSLASIEEMRTLFSQNTLSEDHTSNVEKRSIKEGLDEANNRTPFLEIGLNQHTESHTSNRFECKTCNRRFSSFQALGGHRASHKKPKLTLEQKDVKPLSNNYKGNHTHECSICGQSFGTGQALGGHMRRHRSSMTVEPSFISPVIPTMPVLKRCSSSKRVLYWRTTLEPVDLEYTDEDDVDGTRYYPSIRRRADEEKISPEDEYHLMEKQVEESKGFDIDFTKFRCVFNYKLADLDLENQFVYEPETTRGLLDRLSRNSLKRFNKTNSKLLNDDDSKLFQAKIRYCGRTIDIVSCELKPEKKVHSIEAPDKEHLKKPRSFLRFGYEVSFEALDKGAIEILGPYGISYTDWIDWMEPVHLRYTDEDDVDGTRFYPFIRRREDEERISPEEEYLLMKKQVEESKGFDIDFTKFRCLFNYTPVDLDLENQFVFEPETTRGLLNRLSQTSLEKFNQKYTSNYEFVKVIKANYHFCAGIMFFITFQGKLLSDSKLFQAKLRFCGRLTGFISCQLKPDKNDWRTTLEPVHMKYTDEDDVDGTRYYPCIRRREDEEPKISPEDECLLMEKQVEESKGFDIDFAKFRCVFNYKPVDLDLENQFVLEPETTRGLIDKLSRKSLKRFNETNSKLLNDDDSKLFQAKVHSCGRSTDIISCELKPEKKGEDKALQIGA</sequence>
<dbReference type="PROSITE" id="PS50157">
    <property type="entry name" value="ZINC_FINGER_C2H2_2"/>
    <property type="match status" value="2"/>
</dbReference>
<evidence type="ECO:0000256" key="11">
    <source>
        <dbReference type="PROSITE-ProRule" id="PRU00283"/>
    </source>
</evidence>
<dbReference type="PANTHER" id="PTHR47970:SF32">
    <property type="entry name" value="KINESIN-LIKE PROTEIN KIN-5B"/>
    <property type="match status" value="1"/>
</dbReference>
<evidence type="ECO:0000256" key="6">
    <source>
        <dbReference type="ARBA" id="ARBA00023175"/>
    </source>
</evidence>
<evidence type="ECO:0000259" key="15">
    <source>
        <dbReference type="PROSITE" id="PS50157"/>
    </source>
</evidence>
<dbReference type="InterPro" id="IPR006525">
    <property type="entry name" value="Cystatin-related_pln"/>
</dbReference>
<dbReference type="PRINTS" id="PR00380">
    <property type="entry name" value="KINESINHEAVY"/>
</dbReference>
<reference evidence="16" key="1">
    <citation type="submission" date="2021-01" db="EMBL/GenBank/DDBJ databases">
        <authorList>
            <person name="Bezrukov I."/>
        </authorList>
    </citation>
    <scope>NUCLEOTIDE SEQUENCE</scope>
</reference>
<dbReference type="GO" id="GO:0072686">
    <property type="term" value="C:mitotic spindle"/>
    <property type="evidence" value="ECO:0007669"/>
    <property type="project" value="TreeGrafter"/>
</dbReference>
<name>A0A8S2A9B3_ARAAE</name>
<dbReference type="Pfam" id="PF00225">
    <property type="entry name" value="Kinesin"/>
    <property type="match status" value="2"/>
</dbReference>
<comment type="caution">
    <text evidence="11">Lacks conserved residue(s) required for the propagation of feature annotation.</text>
</comment>
<evidence type="ECO:0000256" key="10">
    <source>
        <dbReference type="PROSITE-ProRule" id="PRU00042"/>
    </source>
</evidence>
<feature type="domain" description="Kinesin motor" evidence="14">
    <location>
        <begin position="1309"/>
        <end position="1354"/>
    </location>
</feature>
<keyword evidence="4 11" id="KW-0547">Nucleotide-binding</keyword>
<dbReference type="GO" id="GO:0008017">
    <property type="term" value="F:microtubule binding"/>
    <property type="evidence" value="ECO:0007669"/>
    <property type="project" value="InterPro"/>
</dbReference>
<dbReference type="Pfam" id="PF13912">
    <property type="entry name" value="zf-C2H2_6"/>
    <property type="match status" value="2"/>
</dbReference>
<feature type="coiled-coil region" evidence="12">
    <location>
        <begin position="406"/>
        <end position="512"/>
    </location>
</feature>
<dbReference type="GO" id="GO:0090307">
    <property type="term" value="P:mitotic spindle assembly"/>
    <property type="evidence" value="ECO:0007669"/>
    <property type="project" value="TreeGrafter"/>
</dbReference>
<evidence type="ECO:0000313" key="16">
    <source>
        <dbReference type="EMBL" id="CAE6034963.1"/>
    </source>
</evidence>
<protein>
    <recommendedName>
        <fullName evidence="18">Kinesin motor domain-containing protein</fullName>
    </recommendedName>
</protein>
<dbReference type="InterPro" id="IPR036236">
    <property type="entry name" value="Znf_C2H2_sf"/>
</dbReference>
<evidence type="ECO:0000313" key="17">
    <source>
        <dbReference type="Proteomes" id="UP000682877"/>
    </source>
</evidence>
<evidence type="ECO:0000256" key="1">
    <source>
        <dbReference type="ARBA" id="ARBA00004186"/>
    </source>
</evidence>
<gene>
    <name evidence="16" type="ORF">AARE701A_LOCUS10752</name>
</gene>
<dbReference type="NCBIfam" id="TIGR01638">
    <property type="entry name" value="Atha_cystat_rel"/>
    <property type="match status" value="1"/>
</dbReference>
<comment type="subcellular location">
    <subcellularLocation>
        <location evidence="1">Cytoplasm</location>
        <location evidence="1">Cytoskeleton</location>
        <location evidence="1">Spindle</location>
    </subcellularLocation>
</comment>
<dbReference type="Proteomes" id="UP000682877">
    <property type="component" value="Chromosome 4"/>
</dbReference>
<evidence type="ECO:0000256" key="5">
    <source>
        <dbReference type="ARBA" id="ARBA00022840"/>
    </source>
</evidence>
<dbReference type="SUPFAM" id="SSF52540">
    <property type="entry name" value="P-loop containing nucleoside triphosphate hydrolases"/>
    <property type="match status" value="2"/>
</dbReference>
<keyword evidence="3" id="KW-0493">Microtubule</keyword>
<evidence type="ECO:0000256" key="13">
    <source>
        <dbReference type="SAM" id="MobiDB-lite"/>
    </source>
</evidence>
<dbReference type="SMART" id="SM00129">
    <property type="entry name" value="KISc"/>
    <property type="match status" value="1"/>
</dbReference>
<evidence type="ECO:0000256" key="2">
    <source>
        <dbReference type="ARBA" id="ARBA00022490"/>
    </source>
</evidence>
<evidence type="ECO:0008006" key="18">
    <source>
        <dbReference type="Google" id="ProtNLM"/>
    </source>
</evidence>
<feature type="domain" description="C2H2-type" evidence="15">
    <location>
        <begin position="1726"/>
        <end position="1753"/>
    </location>
</feature>
<feature type="region of interest" description="Disordered" evidence="13">
    <location>
        <begin position="1121"/>
        <end position="1153"/>
    </location>
</feature>